<name>A0ABR3X3K8_9PEZI</name>
<protein>
    <submittedName>
        <fullName evidence="3">Uncharacterized protein</fullName>
    </submittedName>
</protein>
<evidence type="ECO:0000313" key="4">
    <source>
        <dbReference type="Proteomes" id="UP001586593"/>
    </source>
</evidence>
<dbReference type="PANTHER" id="PTHR38791:SF5">
    <property type="entry name" value="TRANSCRIPTION FACTOR DBAG-RELATED"/>
    <property type="match status" value="1"/>
</dbReference>
<dbReference type="EMBL" id="JAZHXJ010000175">
    <property type="protein sequence ID" value="KAL1870516.1"/>
    <property type="molecule type" value="Genomic_DNA"/>
</dbReference>
<evidence type="ECO:0000256" key="1">
    <source>
        <dbReference type="ARBA" id="ARBA00023242"/>
    </source>
</evidence>
<feature type="compositionally biased region" description="Basic residues" evidence="2">
    <location>
        <begin position="12"/>
        <end position="24"/>
    </location>
</feature>
<feature type="region of interest" description="Disordered" evidence="2">
    <location>
        <begin position="1"/>
        <end position="85"/>
    </location>
</feature>
<sequence>MDLMFRDESSHVIKKAKAKAKKTSRPSADRDTSPDTEFNRNSPKPRPKLPSKRLSLITPNCTSADGSVSEVSWTPDESHLLPSPDSGSWPATPMIALYYSLNPTYQERGTAYFFSRYVTLEENGCHQRFDFVYDVWKPTSLAPERQVDGVLASMTAVGLIGLGDLTRSADLREAARKAYGTALRLTNQALQDPAERVKDSTMLSVLILGLFEMMTDTTVETMKAWQNHVKGAWSLACTRGADRFKHQGGIKMFNVLCHMVLISYTQMQMPMPEDLMALREELGKVVNNADPTWQIATPVYKVLQIRYDIKCGRLPNSDAIIEQLCGIDDEFERILAKFPKEWQYRTLGVSRPHNAVFQGSFHVYPAAGRASVWNSIRSCRLIVLETILCELGRRLSNLSAAPVPQWLVQKYGMYSQKLERICYAILATVPQHIGLVSSLPRGSQVTSTAVSPLSSVTIRETPTPPSTPSPKPLIWSLESCNRRGGGIGADADMRDSNGKAAGPTLLDPMLTADAHEEAKRFMLLASATNSIVWPLYLVGMTSVCTDAMKSYTVERLLALYSETGQMQAEAIATAVREHERPPSGWLGVRVTFLPVNPMNARGGSRPLEHPDQTTLV</sequence>
<comment type="caution">
    <text evidence="3">The sequence shown here is derived from an EMBL/GenBank/DDBJ whole genome shotgun (WGS) entry which is preliminary data.</text>
</comment>
<gene>
    <name evidence="3" type="ORF">VTK73DRAFT_2624</name>
</gene>
<dbReference type="InterPro" id="IPR053175">
    <property type="entry name" value="DHMBA_Reg_Transcription_Factor"/>
</dbReference>
<dbReference type="PANTHER" id="PTHR38791">
    <property type="entry name" value="ZN(II)2CYS6 TRANSCRIPTION FACTOR (EUROFUNG)-RELATED-RELATED"/>
    <property type="match status" value="1"/>
</dbReference>
<evidence type="ECO:0000256" key="2">
    <source>
        <dbReference type="SAM" id="MobiDB-lite"/>
    </source>
</evidence>
<organism evidence="3 4">
    <name type="scientific">Phialemonium thermophilum</name>
    <dbReference type="NCBI Taxonomy" id="223376"/>
    <lineage>
        <taxon>Eukaryota</taxon>
        <taxon>Fungi</taxon>
        <taxon>Dikarya</taxon>
        <taxon>Ascomycota</taxon>
        <taxon>Pezizomycotina</taxon>
        <taxon>Sordariomycetes</taxon>
        <taxon>Sordariomycetidae</taxon>
        <taxon>Cephalothecales</taxon>
        <taxon>Cephalothecaceae</taxon>
        <taxon>Phialemonium</taxon>
    </lineage>
</organism>
<keyword evidence="4" id="KW-1185">Reference proteome</keyword>
<dbReference type="Proteomes" id="UP001586593">
    <property type="component" value="Unassembled WGS sequence"/>
</dbReference>
<dbReference type="Pfam" id="PF11951">
    <property type="entry name" value="Fungal_trans_2"/>
    <property type="match status" value="1"/>
</dbReference>
<keyword evidence="1" id="KW-0539">Nucleus</keyword>
<dbReference type="InterPro" id="IPR021858">
    <property type="entry name" value="Fun_TF"/>
</dbReference>
<evidence type="ECO:0000313" key="3">
    <source>
        <dbReference type="EMBL" id="KAL1870516.1"/>
    </source>
</evidence>
<accession>A0ABR3X3K8</accession>
<feature type="compositionally biased region" description="Basic and acidic residues" evidence="2">
    <location>
        <begin position="1"/>
        <end position="11"/>
    </location>
</feature>
<reference evidence="3 4" key="1">
    <citation type="journal article" date="2024" name="Commun. Biol.">
        <title>Comparative genomic analysis of thermophilic fungi reveals convergent evolutionary adaptations and gene losses.</title>
        <authorList>
            <person name="Steindorff A.S."/>
            <person name="Aguilar-Pontes M.V."/>
            <person name="Robinson A.J."/>
            <person name="Andreopoulos B."/>
            <person name="LaButti K."/>
            <person name="Kuo A."/>
            <person name="Mondo S."/>
            <person name="Riley R."/>
            <person name="Otillar R."/>
            <person name="Haridas S."/>
            <person name="Lipzen A."/>
            <person name="Grimwood J."/>
            <person name="Schmutz J."/>
            <person name="Clum A."/>
            <person name="Reid I.D."/>
            <person name="Moisan M.C."/>
            <person name="Butler G."/>
            <person name="Nguyen T.T.M."/>
            <person name="Dewar K."/>
            <person name="Conant G."/>
            <person name="Drula E."/>
            <person name="Henrissat B."/>
            <person name="Hansel C."/>
            <person name="Singer S."/>
            <person name="Hutchinson M.I."/>
            <person name="de Vries R.P."/>
            <person name="Natvig D.O."/>
            <person name="Powell A.J."/>
            <person name="Tsang A."/>
            <person name="Grigoriev I.V."/>
        </authorList>
    </citation>
    <scope>NUCLEOTIDE SEQUENCE [LARGE SCALE GENOMIC DNA]</scope>
    <source>
        <strain evidence="3 4">ATCC 24622</strain>
    </source>
</reference>
<proteinExistence type="predicted"/>
<feature type="compositionally biased region" description="Polar residues" evidence="2">
    <location>
        <begin position="57"/>
        <end position="72"/>
    </location>
</feature>